<reference evidence="2" key="1">
    <citation type="journal article" date="2017" name="Genome Biol.">
        <title>Comparative genomics reveals high biological diversity and specific adaptations in the industrially and medically important fungal genus Aspergillus.</title>
        <authorList>
            <person name="de Vries R.P."/>
            <person name="Riley R."/>
            <person name="Wiebenga A."/>
            <person name="Aguilar-Osorio G."/>
            <person name="Amillis S."/>
            <person name="Uchima C.A."/>
            <person name="Anderluh G."/>
            <person name="Asadollahi M."/>
            <person name="Askin M."/>
            <person name="Barry K."/>
            <person name="Battaglia E."/>
            <person name="Bayram O."/>
            <person name="Benocci T."/>
            <person name="Braus-Stromeyer S.A."/>
            <person name="Caldana C."/>
            <person name="Canovas D."/>
            <person name="Cerqueira G.C."/>
            <person name="Chen F."/>
            <person name="Chen W."/>
            <person name="Choi C."/>
            <person name="Clum A."/>
            <person name="Dos Santos R.A."/>
            <person name="Damasio A.R."/>
            <person name="Diallinas G."/>
            <person name="Emri T."/>
            <person name="Fekete E."/>
            <person name="Flipphi M."/>
            <person name="Freyberg S."/>
            <person name="Gallo A."/>
            <person name="Gournas C."/>
            <person name="Habgood R."/>
            <person name="Hainaut M."/>
            <person name="Harispe M.L."/>
            <person name="Henrissat B."/>
            <person name="Hilden K.S."/>
            <person name="Hope R."/>
            <person name="Hossain A."/>
            <person name="Karabika E."/>
            <person name="Karaffa L."/>
            <person name="Karanyi Z."/>
            <person name="Krasevec N."/>
            <person name="Kuo A."/>
            <person name="Kusch H."/>
            <person name="LaButti K."/>
            <person name="Lagendijk E.L."/>
            <person name="Lapidus A."/>
            <person name="Levasseur A."/>
            <person name="Lindquist E."/>
            <person name="Lipzen A."/>
            <person name="Logrieco A.F."/>
            <person name="MacCabe A."/>
            <person name="Maekelae M.R."/>
            <person name="Malavazi I."/>
            <person name="Melin P."/>
            <person name="Meyer V."/>
            <person name="Mielnichuk N."/>
            <person name="Miskei M."/>
            <person name="Molnar A.P."/>
            <person name="Mule G."/>
            <person name="Ngan C.Y."/>
            <person name="Orejas M."/>
            <person name="Orosz E."/>
            <person name="Ouedraogo J.P."/>
            <person name="Overkamp K.M."/>
            <person name="Park H.-S."/>
            <person name="Perrone G."/>
            <person name="Piumi F."/>
            <person name="Punt P.J."/>
            <person name="Ram A.F."/>
            <person name="Ramon A."/>
            <person name="Rauscher S."/>
            <person name="Record E."/>
            <person name="Riano-Pachon D.M."/>
            <person name="Robert V."/>
            <person name="Roehrig J."/>
            <person name="Ruller R."/>
            <person name="Salamov A."/>
            <person name="Salih N.S."/>
            <person name="Samson R.A."/>
            <person name="Sandor E."/>
            <person name="Sanguinetti M."/>
            <person name="Schuetze T."/>
            <person name="Sepcic K."/>
            <person name="Shelest E."/>
            <person name="Sherlock G."/>
            <person name="Sophianopoulou V."/>
            <person name="Squina F.M."/>
            <person name="Sun H."/>
            <person name="Susca A."/>
            <person name="Todd R.B."/>
            <person name="Tsang A."/>
            <person name="Unkles S.E."/>
            <person name="van de Wiele N."/>
            <person name="van Rossen-Uffink D."/>
            <person name="Oliveira J.V."/>
            <person name="Vesth T.C."/>
            <person name="Visser J."/>
            <person name="Yu J.-H."/>
            <person name="Zhou M."/>
            <person name="Andersen M.R."/>
            <person name="Archer D.B."/>
            <person name="Baker S.E."/>
            <person name="Benoit I."/>
            <person name="Brakhage A.A."/>
            <person name="Braus G.H."/>
            <person name="Fischer R."/>
            <person name="Frisvad J.C."/>
            <person name="Goldman G.H."/>
            <person name="Houbraken J."/>
            <person name="Oakley B."/>
            <person name="Pocsi I."/>
            <person name="Scazzocchio C."/>
            <person name="Seiboth B."/>
            <person name="vanKuyk P.A."/>
            <person name="Wortman J."/>
            <person name="Dyer P.S."/>
            <person name="Grigoriev I.V."/>
        </authorList>
    </citation>
    <scope>NUCLEOTIDE SEQUENCE [LARGE SCALE GENOMIC DNA]</scope>
    <source>
        <strain evidence="2">ATCC 16872 / CBS 172.66 / WB 5094</strain>
    </source>
</reference>
<evidence type="ECO:0000313" key="1">
    <source>
        <dbReference type="EMBL" id="OJJ95018.1"/>
    </source>
</evidence>
<evidence type="ECO:0000313" key="2">
    <source>
        <dbReference type="Proteomes" id="UP000184546"/>
    </source>
</evidence>
<dbReference type="EMBL" id="KV878991">
    <property type="protein sequence ID" value="OJJ95018.1"/>
    <property type="molecule type" value="Genomic_DNA"/>
</dbReference>
<proteinExistence type="predicted"/>
<dbReference type="RefSeq" id="XP_020051358.1">
    <property type="nucleotide sequence ID" value="XM_020197738.1"/>
</dbReference>
<dbReference type="VEuPathDB" id="FungiDB:ASPACDRAFT_1860402"/>
<dbReference type="GeneID" id="30971552"/>
<sequence>MFPRKNPTKATKEAGARKRRIVAVVARRSTASFLLGGLQEKLNSGRGMLYAKDEDNIESIIKYYAKLVLTPDADPLWAKTLKELVFKMWRKSEENPRPSNPSDRIFADETMLKILKAAFGTQDSAFFKEAARCHKGKLSMDFFAWAQEQFACEGSSFAKVQDGLRSAVLAFPDFKQRHTATARLVPRTQFMSDEVRSWVHSVHDQMLEMMPRQELNQQDGHAVVGMAMMYYDFPYLLTRIAPSVKATDRGPFFALGFLSQLDQQLKVGTFPKEEGFEHYREIACGLLCRLHVSTFNVNEKPKQPKTVDPSDTLAYYRRLRDLQNNRLVELDQKTGPLTPEETVTFVESLNPAHPSVAGFSQTLAAILRAYISNYVGLKPSPATSNLVHPTVQSCCGDCYDINRFLRDPASRVWVQPMNKRRRAHIHQKLDQARVDCTNETDHSRATNPRLVVIKTFAQVRDSQLAWQQRKLEASKQIQNFDPVRLAILLSDYYEDIVRMRALDVPSEQPVASRSEFTPASLAGMKRTAEEADFVDLTLDD</sequence>
<protein>
    <submittedName>
        <fullName evidence="1">Uncharacterized protein</fullName>
    </submittedName>
</protein>
<organism evidence="1 2">
    <name type="scientific">Aspergillus aculeatus (strain ATCC 16872 / CBS 172.66 / WB 5094)</name>
    <dbReference type="NCBI Taxonomy" id="690307"/>
    <lineage>
        <taxon>Eukaryota</taxon>
        <taxon>Fungi</taxon>
        <taxon>Dikarya</taxon>
        <taxon>Ascomycota</taxon>
        <taxon>Pezizomycotina</taxon>
        <taxon>Eurotiomycetes</taxon>
        <taxon>Eurotiomycetidae</taxon>
        <taxon>Eurotiales</taxon>
        <taxon>Aspergillaceae</taxon>
        <taxon>Aspergillus</taxon>
        <taxon>Aspergillus subgen. Circumdati</taxon>
    </lineage>
</organism>
<keyword evidence="2" id="KW-1185">Reference proteome</keyword>
<name>A0A1L9WFT3_ASPA1</name>
<dbReference type="Proteomes" id="UP000184546">
    <property type="component" value="Unassembled WGS sequence"/>
</dbReference>
<accession>A0A1L9WFT3</accession>
<dbReference type="OrthoDB" id="27483at2759"/>
<dbReference type="AlphaFoldDB" id="A0A1L9WFT3"/>
<gene>
    <name evidence="1" type="ORF">ASPACDRAFT_1860402</name>
</gene>